<evidence type="ECO:0000256" key="1">
    <source>
        <dbReference type="ARBA" id="ARBA00006484"/>
    </source>
</evidence>
<proteinExistence type="inferred from homology"/>
<dbReference type="PANTHER" id="PTHR24320">
    <property type="entry name" value="RETINOL DEHYDROGENASE"/>
    <property type="match status" value="1"/>
</dbReference>
<dbReference type="EMBL" id="JAXOVC010000012">
    <property type="protein sequence ID" value="KAK4495078.1"/>
    <property type="molecule type" value="Genomic_DNA"/>
</dbReference>
<evidence type="ECO:0008006" key="6">
    <source>
        <dbReference type="Google" id="ProtNLM"/>
    </source>
</evidence>
<evidence type="ECO:0000313" key="4">
    <source>
        <dbReference type="EMBL" id="KAK4495078.1"/>
    </source>
</evidence>
<protein>
    <recommendedName>
        <fullName evidence="6">Oxidoreductase</fullName>
    </recommendedName>
</protein>
<dbReference type="PANTHER" id="PTHR24320:SF282">
    <property type="entry name" value="WW DOMAIN-CONTAINING OXIDOREDUCTASE"/>
    <property type="match status" value="1"/>
</dbReference>
<dbReference type="PRINTS" id="PR00081">
    <property type="entry name" value="GDHRDH"/>
</dbReference>
<evidence type="ECO:0000256" key="2">
    <source>
        <dbReference type="ARBA" id="ARBA00022857"/>
    </source>
</evidence>
<keyword evidence="2" id="KW-0521">NADP</keyword>
<name>A0ABR0E0Y0_ZASCE</name>
<dbReference type="SUPFAM" id="SSF51735">
    <property type="entry name" value="NAD(P)-binding Rossmann-fold domains"/>
    <property type="match status" value="1"/>
</dbReference>
<reference evidence="4 5" key="1">
    <citation type="journal article" date="2023" name="G3 (Bethesda)">
        <title>A chromosome-level genome assembly of Zasmidium syzygii isolated from banana leaves.</title>
        <authorList>
            <person name="van Westerhoven A.C."/>
            <person name="Mehrabi R."/>
            <person name="Talebi R."/>
            <person name="Steentjes M.B.F."/>
            <person name="Corcolon B."/>
            <person name="Chong P.A."/>
            <person name="Kema G.H.J."/>
            <person name="Seidl M.F."/>
        </authorList>
    </citation>
    <scope>NUCLEOTIDE SEQUENCE [LARGE SCALE GENOMIC DNA]</scope>
    <source>
        <strain evidence="4 5">P124</strain>
    </source>
</reference>
<comment type="caution">
    <text evidence="4">The sequence shown here is derived from an EMBL/GenBank/DDBJ whole genome shotgun (WGS) entry which is preliminary data.</text>
</comment>
<dbReference type="InterPro" id="IPR002347">
    <property type="entry name" value="SDR_fam"/>
</dbReference>
<sequence>MSVLFNPARDIPDLSGKVIVVTGGNAGLGVETVRALAQHNPGCIYLCARSLSKAETFISEIKASSPSANIKPVHFDLASLESAKAAANEIIKATPRLDLLYLNAGVSAVAPGLTKEGYEWQFGVNHLAHAMFVQLLMPLLQDTASTNPESDVRIITVASEAAKMMAPKEGIIFSQLKTEMASQSGMARYSQSKLANILFAKKLA</sequence>
<organism evidence="4 5">
    <name type="scientific">Zasmidium cellare</name>
    <name type="common">Wine cellar mold</name>
    <name type="synonym">Racodium cellare</name>
    <dbReference type="NCBI Taxonomy" id="395010"/>
    <lineage>
        <taxon>Eukaryota</taxon>
        <taxon>Fungi</taxon>
        <taxon>Dikarya</taxon>
        <taxon>Ascomycota</taxon>
        <taxon>Pezizomycotina</taxon>
        <taxon>Dothideomycetes</taxon>
        <taxon>Dothideomycetidae</taxon>
        <taxon>Mycosphaerellales</taxon>
        <taxon>Mycosphaerellaceae</taxon>
        <taxon>Zasmidium</taxon>
    </lineage>
</organism>
<keyword evidence="3" id="KW-0560">Oxidoreductase</keyword>
<dbReference type="Proteomes" id="UP001305779">
    <property type="component" value="Unassembled WGS sequence"/>
</dbReference>
<dbReference type="Gene3D" id="3.40.50.720">
    <property type="entry name" value="NAD(P)-binding Rossmann-like Domain"/>
    <property type="match status" value="1"/>
</dbReference>
<accession>A0ABR0E0Y0</accession>
<gene>
    <name evidence="4" type="ORF">PRZ48_013405</name>
</gene>
<evidence type="ECO:0000256" key="3">
    <source>
        <dbReference type="ARBA" id="ARBA00023002"/>
    </source>
</evidence>
<dbReference type="InterPro" id="IPR036291">
    <property type="entry name" value="NAD(P)-bd_dom_sf"/>
</dbReference>
<dbReference type="Pfam" id="PF00106">
    <property type="entry name" value="adh_short"/>
    <property type="match status" value="1"/>
</dbReference>
<evidence type="ECO:0000313" key="5">
    <source>
        <dbReference type="Proteomes" id="UP001305779"/>
    </source>
</evidence>
<keyword evidence="5" id="KW-1185">Reference proteome</keyword>
<comment type="similarity">
    <text evidence="1">Belongs to the short-chain dehydrogenases/reductases (SDR) family.</text>
</comment>